<dbReference type="EC" id="3.5.2.2" evidence="7"/>
<dbReference type="InterPro" id="IPR032466">
    <property type="entry name" value="Metal_Hydrolase"/>
</dbReference>
<dbReference type="PANTHER" id="PTHR11647:SF1">
    <property type="entry name" value="COLLAPSIN RESPONSE MEDIATOR PROTEIN"/>
    <property type="match status" value="1"/>
</dbReference>
<keyword evidence="4 7" id="KW-0378">Hydrolase</keyword>
<evidence type="ECO:0000256" key="5">
    <source>
        <dbReference type="PIRSR" id="PIRSR611778-50"/>
    </source>
</evidence>
<name>A0A6M1LIA8_9PROT</name>
<dbReference type="NCBIfam" id="TIGR02033">
    <property type="entry name" value="D-hydantoinase"/>
    <property type="match status" value="1"/>
</dbReference>
<protein>
    <submittedName>
        <fullName evidence="7">Dihydropyrimidinase</fullName>
        <ecNumber evidence="7">3.5.2.2</ecNumber>
    </submittedName>
</protein>
<dbReference type="InterPro" id="IPR050378">
    <property type="entry name" value="Metallo-dep_Hydrolases_sf"/>
</dbReference>
<dbReference type="Gene3D" id="2.30.40.10">
    <property type="entry name" value="Urease, subunit C, domain 1"/>
    <property type="match status" value="1"/>
</dbReference>
<dbReference type="CDD" id="cd01314">
    <property type="entry name" value="D-HYD"/>
    <property type="match status" value="1"/>
</dbReference>
<dbReference type="GO" id="GO:0005829">
    <property type="term" value="C:cytosol"/>
    <property type="evidence" value="ECO:0007669"/>
    <property type="project" value="TreeGrafter"/>
</dbReference>
<proteinExistence type="inferred from homology"/>
<evidence type="ECO:0000259" key="6">
    <source>
        <dbReference type="Pfam" id="PF01979"/>
    </source>
</evidence>
<gene>
    <name evidence="7" type="primary">hydA</name>
    <name evidence="7" type="ORF">G3576_06435</name>
</gene>
<dbReference type="NCBIfam" id="NF009941">
    <property type="entry name" value="PRK13404.1"/>
    <property type="match status" value="1"/>
</dbReference>
<evidence type="ECO:0000256" key="3">
    <source>
        <dbReference type="ARBA" id="ARBA00022723"/>
    </source>
</evidence>
<dbReference type="SUPFAM" id="SSF51556">
    <property type="entry name" value="Metallo-dependent hydrolases"/>
    <property type="match status" value="1"/>
</dbReference>
<accession>A0A6M1LIA8</accession>
<dbReference type="SUPFAM" id="SSF51338">
    <property type="entry name" value="Composite domain of metallo-dependent hydrolases"/>
    <property type="match status" value="1"/>
</dbReference>
<dbReference type="EMBL" id="JAAIKB010000002">
    <property type="protein sequence ID" value="NGM19644.1"/>
    <property type="molecule type" value="Genomic_DNA"/>
</dbReference>
<comment type="caution">
    <text evidence="7">The sequence shown here is derived from an EMBL/GenBank/DDBJ whole genome shotgun (WGS) entry which is preliminary data.</text>
</comment>
<dbReference type="InterPro" id="IPR006680">
    <property type="entry name" value="Amidohydro-rel"/>
</dbReference>
<dbReference type="InterPro" id="IPR011059">
    <property type="entry name" value="Metal-dep_hydrolase_composite"/>
</dbReference>
<comment type="PTM">
    <text evidence="5">Carbamylation allows a single lysine to coordinate two divalent metal cations.</text>
</comment>
<comment type="similarity">
    <text evidence="2">Belongs to the metallo-dependent hydrolases superfamily. Hydantoinase/dihydropyrimidinase family.</text>
</comment>
<dbReference type="AlphaFoldDB" id="A0A6M1LIA8"/>
<dbReference type="Proteomes" id="UP000475385">
    <property type="component" value="Unassembled WGS sequence"/>
</dbReference>
<dbReference type="Pfam" id="PF01979">
    <property type="entry name" value="Amidohydro_1"/>
    <property type="match status" value="1"/>
</dbReference>
<dbReference type="GO" id="GO:0004157">
    <property type="term" value="F:dihydropyrimidinase activity"/>
    <property type="evidence" value="ECO:0007669"/>
    <property type="project" value="UniProtKB-EC"/>
</dbReference>
<evidence type="ECO:0000256" key="1">
    <source>
        <dbReference type="ARBA" id="ARBA00001947"/>
    </source>
</evidence>
<evidence type="ECO:0000256" key="2">
    <source>
        <dbReference type="ARBA" id="ARBA00008829"/>
    </source>
</evidence>
<reference evidence="7 8" key="1">
    <citation type="submission" date="2020-03" db="EMBL/GenBank/DDBJ databases">
        <title>Roseomonas stagni sp. nov., isolated from pond water in Japan.</title>
        <authorList>
            <person name="Furuhata K."/>
            <person name="Miyamoto H."/>
            <person name="Goto K."/>
        </authorList>
    </citation>
    <scope>NUCLEOTIDE SEQUENCE [LARGE SCALE GENOMIC DNA]</scope>
    <source>
        <strain evidence="7 8">PeD5</strain>
    </source>
</reference>
<feature type="domain" description="Amidohydrolase-related" evidence="6">
    <location>
        <begin position="51"/>
        <end position="445"/>
    </location>
</feature>
<dbReference type="RefSeq" id="WP_164693534.1">
    <property type="nucleotide sequence ID" value="NZ_JAAIKB010000002.1"/>
</dbReference>
<dbReference type="FunFam" id="3.20.20.140:FF:000174">
    <property type="entry name" value="Dihydropyrimidinase-related protein 2"/>
    <property type="match status" value="1"/>
</dbReference>
<dbReference type="PANTHER" id="PTHR11647">
    <property type="entry name" value="HYDRANTOINASE/DIHYDROPYRIMIDINASE FAMILY MEMBER"/>
    <property type="match status" value="1"/>
</dbReference>
<organism evidence="7 8">
    <name type="scientific">Falsiroseomonas algicola</name>
    <dbReference type="NCBI Taxonomy" id="2716930"/>
    <lineage>
        <taxon>Bacteria</taxon>
        <taxon>Pseudomonadati</taxon>
        <taxon>Pseudomonadota</taxon>
        <taxon>Alphaproteobacteria</taxon>
        <taxon>Acetobacterales</taxon>
        <taxon>Roseomonadaceae</taxon>
        <taxon>Falsiroseomonas</taxon>
    </lineage>
</organism>
<comment type="cofactor">
    <cofactor evidence="1">
        <name>Zn(2+)</name>
        <dbReference type="ChEBI" id="CHEBI:29105"/>
    </cofactor>
</comment>
<dbReference type="GO" id="GO:0046872">
    <property type="term" value="F:metal ion binding"/>
    <property type="evidence" value="ECO:0007669"/>
    <property type="project" value="UniProtKB-KW"/>
</dbReference>
<keyword evidence="8" id="KW-1185">Reference proteome</keyword>
<evidence type="ECO:0000313" key="7">
    <source>
        <dbReference type="EMBL" id="NGM19644.1"/>
    </source>
</evidence>
<dbReference type="Gene3D" id="3.20.20.140">
    <property type="entry name" value="Metal-dependent hydrolases"/>
    <property type="match status" value="1"/>
</dbReference>
<keyword evidence="3" id="KW-0479">Metal-binding</keyword>
<evidence type="ECO:0000256" key="4">
    <source>
        <dbReference type="ARBA" id="ARBA00022801"/>
    </source>
</evidence>
<sequence length="476" mass="51736">MTRFDTVIRGGTVATAADVFRADIGIRDGVIAAIADRLGDAERVIDATGRLVLPGGIDAHVHIDQVQAPGLASAGARMADGFLSGTRSAAFGGTTCTLSFAVQHRGASLRAAVEDYHRRAEGNAFLDYSFHLVLADPRPEVLGQELPALIARGHRSLKVYMTYEAMRLSDTQILDVLEVARDQRAVVLVHAENHEIIGWLADRLERRGQTAPRFHATSRPLPVEREATHRALTLGEIAGVPLVIVHVSGAEPLEEIRRARARGVTVIAETCPQYLTLTEQDLDQPDMLGAKVMCSPPPRDTASQAACWRGIEDGTFDLFNSDHAPYRLDGEGKLRAGPNAPFRKVSNGVPGLATRLPILFSEGVVAGRISLPRFVALTAANNAAIYALDRKGRIAVGADADIAIWDPERRVTITNDLLHHEVDYTPWEGMVVTGWPERVLSRGEMIVEQGELRARPGRGRFIEQSVSSAFGPRSWS</sequence>
<dbReference type="InterPro" id="IPR011778">
    <property type="entry name" value="Hydantoinase/dihydroPyrase"/>
</dbReference>
<evidence type="ECO:0000313" key="8">
    <source>
        <dbReference type="Proteomes" id="UP000475385"/>
    </source>
</evidence>
<feature type="modified residue" description="N6-carboxylysine" evidence="5">
    <location>
        <position position="158"/>
    </location>
</feature>